<dbReference type="EMBL" id="WOEY01000188">
    <property type="protein sequence ID" value="NPT48017.1"/>
    <property type="molecule type" value="Genomic_DNA"/>
</dbReference>
<dbReference type="Proteomes" id="UP000652198">
    <property type="component" value="Unassembled WGS sequence"/>
</dbReference>
<keyword evidence="2" id="KW-1185">Reference proteome</keyword>
<name>A0ABX2C4T0_9BURK</name>
<evidence type="ECO:0000313" key="2">
    <source>
        <dbReference type="Proteomes" id="UP000652198"/>
    </source>
</evidence>
<gene>
    <name evidence="1" type="ORF">GNZ12_43390</name>
</gene>
<reference evidence="1 2" key="1">
    <citation type="submission" date="2019-11" db="EMBL/GenBank/DDBJ databases">
        <title>Metabolism of dissolved organic matter in forest soils.</title>
        <authorList>
            <person name="Cyle K.T."/>
            <person name="Wilhelm R.C."/>
            <person name="Martinez C.E."/>
        </authorList>
    </citation>
    <scope>NUCLEOTIDE SEQUENCE [LARGE SCALE GENOMIC DNA]</scope>
    <source>
        <strain evidence="1 2">1N</strain>
    </source>
</reference>
<evidence type="ECO:0008006" key="3">
    <source>
        <dbReference type="Google" id="ProtNLM"/>
    </source>
</evidence>
<dbReference type="RefSeq" id="WP_172319108.1">
    <property type="nucleotide sequence ID" value="NZ_WOEY01000188.1"/>
</dbReference>
<sequence length="68" mass="7510">MLFVTLGEPSILVGGYLLDIADELLVTLLGLGERGLGTPLRFARFLRLHHHALLHTFEPGGCLIDFRP</sequence>
<comment type="caution">
    <text evidence="1">The sequence shown here is derived from an EMBL/GenBank/DDBJ whole genome shotgun (WGS) entry which is preliminary data.</text>
</comment>
<protein>
    <recommendedName>
        <fullName evidence="3">Secreted protein</fullName>
    </recommendedName>
</protein>
<evidence type="ECO:0000313" key="1">
    <source>
        <dbReference type="EMBL" id="NPT48017.1"/>
    </source>
</evidence>
<accession>A0ABX2C4T0</accession>
<organism evidence="1 2">
    <name type="scientific">Paraburkholderia solitsugae</name>
    <dbReference type="NCBI Taxonomy" id="2675748"/>
    <lineage>
        <taxon>Bacteria</taxon>
        <taxon>Pseudomonadati</taxon>
        <taxon>Pseudomonadota</taxon>
        <taxon>Betaproteobacteria</taxon>
        <taxon>Burkholderiales</taxon>
        <taxon>Burkholderiaceae</taxon>
        <taxon>Paraburkholderia</taxon>
    </lineage>
</organism>
<proteinExistence type="predicted"/>